<dbReference type="PANTHER" id="PTHR34849">
    <property type="entry name" value="SSL5025 PROTEIN"/>
    <property type="match status" value="1"/>
</dbReference>
<comment type="caution">
    <text evidence="1">The sequence shown here is derived from an EMBL/GenBank/DDBJ whole genome shotgun (WGS) entry which is preliminary data.</text>
</comment>
<sequence>MTIKASSQLDIFVMALISRVVHSDPDILGGTPVFVGTRVPMRTLLDYLEAGDSLEVFLDHFPSVSREQAISALELAKEMLTAYANPA</sequence>
<dbReference type="EMBL" id="MVGR01000005">
    <property type="protein sequence ID" value="OPF15835.1"/>
    <property type="molecule type" value="Genomic_DNA"/>
</dbReference>
<reference evidence="1 2" key="1">
    <citation type="submission" date="2017-02" db="EMBL/GenBank/DDBJ databases">
        <title>Genome sequence of Microcystis aeruginosa KW.</title>
        <authorList>
            <person name="Oh H.-M."/>
            <person name="Ahn C.-Y."/>
            <person name="Jeong H."/>
            <person name="Srivastava A."/>
            <person name="Lee H.-G."/>
            <person name="Kang S.-R."/>
        </authorList>
    </citation>
    <scope>NUCLEOTIDE SEQUENCE [LARGE SCALE GENOMIC DNA]</scope>
    <source>
        <strain evidence="1 2">KW</strain>
    </source>
</reference>
<accession>A0A1V4BP81</accession>
<protein>
    <recommendedName>
        <fullName evidence="3">DUF433 domain-containing protein</fullName>
    </recommendedName>
</protein>
<dbReference type="InterPro" id="IPR036388">
    <property type="entry name" value="WH-like_DNA-bd_sf"/>
</dbReference>
<dbReference type="AlphaFoldDB" id="A0A1V4BP81"/>
<dbReference type="Gene3D" id="1.10.10.10">
    <property type="entry name" value="Winged helix-like DNA-binding domain superfamily/Winged helix DNA-binding domain"/>
    <property type="match status" value="1"/>
</dbReference>
<dbReference type="InterPro" id="IPR009057">
    <property type="entry name" value="Homeodomain-like_sf"/>
</dbReference>
<proteinExistence type="predicted"/>
<name>A0A1V4BP81_MICAE</name>
<dbReference type="InterPro" id="IPR007367">
    <property type="entry name" value="DUF433"/>
</dbReference>
<dbReference type="PANTHER" id="PTHR34849:SF3">
    <property type="entry name" value="SSR2962 PROTEIN"/>
    <property type="match status" value="1"/>
</dbReference>
<gene>
    <name evidence="1" type="ORF">B1L04_25855</name>
</gene>
<evidence type="ECO:0000313" key="1">
    <source>
        <dbReference type="EMBL" id="OPF15835.1"/>
    </source>
</evidence>
<dbReference type="Pfam" id="PF04255">
    <property type="entry name" value="DUF433"/>
    <property type="match status" value="1"/>
</dbReference>
<evidence type="ECO:0008006" key="3">
    <source>
        <dbReference type="Google" id="ProtNLM"/>
    </source>
</evidence>
<dbReference type="Proteomes" id="UP000189835">
    <property type="component" value="Unassembled WGS sequence"/>
</dbReference>
<dbReference type="SUPFAM" id="SSF46689">
    <property type="entry name" value="Homeodomain-like"/>
    <property type="match status" value="1"/>
</dbReference>
<dbReference type="RefSeq" id="WP_002757287.1">
    <property type="nucleotide sequence ID" value="NZ_MVGR01000005.1"/>
</dbReference>
<organism evidence="1 2">
    <name type="scientific">Microcystis aeruginosa KW</name>
    <dbReference type="NCBI Taxonomy" id="1960155"/>
    <lineage>
        <taxon>Bacteria</taxon>
        <taxon>Bacillati</taxon>
        <taxon>Cyanobacteriota</taxon>
        <taxon>Cyanophyceae</taxon>
        <taxon>Oscillatoriophycideae</taxon>
        <taxon>Chroococcales</taxon>
        <taxon>Microcystaceae</taxon>
        <taxon>Microcystis</taxon>
    </lineage>
</organism>
<evidence type="ECO:0000313" key="2">
    <source>
        <dbReference type="Proteomes" id="UP000189835"/>
    </source>
</evidence>